<dbReference type="RefSeq" id="WP_268043113.1">
    <property type="nucleotide sequence ID" value="NZ_CP104064.1"/>
</dbReference>
<dbReference type="EMBL" id="CP104064">
    <property type="protein sequence ID" value="WAH35831.1"/>
    <property type="molecule type" value="Genomic_DNA"/>
</dbReference>
<accession>A0ABY6Z0S1</accession>
<keyword evidence="2" id="KW-1185">Reference proteome</keyword>
<proteinExistence type="predicted"/>
<name>A0ABY6Z0S1_9BACL</name>
<reference evidence="1" key="1">
    <citation type="submission" date="2022-08" db="EMBL/GenBank/DDBJ databases">
        <title>Alicyclobacillus dauci DSM2870, complete genome.</title>
        <authorList>
            <person name="Wang Q."/>
            <person name="Cai R."/>
            <person name="Wang Z."/>
        </authorList>
    </citation>
    <scope>NUCLEOTIDE SEQUENCE</scope>
    <source>
        <strain evidence="1">DSM 28700</strain>
    </source>
</reference>
<protein>
    <submittedName>
        <fullName evidence="1">Uncharacterized protein</fullName>
    </submittedName>
</protein>
<dbReference type="Proteomes" id="UP001164803">
    <property type="component" value="Chromosome"/>
</dbReference>
<organism evidence="1 2">
    <name type="scientific">Alicyclobacillus dauci</name>
    <dbReference type="NCBI Taxonomy" id="1475485"/>
    <lineage>
        <taxon>Bacteria</taxon>
        <taxon>Bacillati</taxon>
        <taxon>Bacillota</taxon>
        <taxon>Bacilli</taxon>
        <taxon>Bacillales</taxon>
        <taxon>Alicyclobacillaceae</taxon>
        <taxon>Alicyclobacillus</taxon>
    </lineage>
</organism>
<sequence>MYLFTESTKSIVPLCQLANDGTHFSWLAVGTNVVYWGTHEVNPANPSTYTEHQTLYDCRTGKAENISLGKWTTTVYPHDDTLVFQVGQTPSWEQFTPKVQ</sequence>
<gene>
    <name evidence="1" type="ORF">NZD86_16370</name>
</gene>
<evidence type="ECO:0000313" key="1">
    <source>
        <dbReference type="EMBL" id="WAH35831.1"/>
    </source>
</evidence>
<evidence type="ECO:0000313" key="2">
    <source>
        <dbReference type="Proteomes" id="UP001164803"/>
    </source>
</evidence>